<keyword evidence="2" id="KW-1185">Reference proteome</keyword>
<dbReference type="Proteomes" id="UP000730618">
    <property type="component" value="Unassembled WGS sequence"/>
</dbReference>
<evidence type="ECO:0000313" key="2">
    <source>
        <dbReference type="Proteomes" id="UP000730618"/>
    </source>
</evidence>
<comment type="caution">
    <text evidence="1">The sequence shown here is derived from an EMBL/GenBank/DDBJ whole genome shotgun (WGS) entry which is preliminary data.</text>
</comment>
<dbReference type="EMBL" id="CAJVCE010000001">
    <property type="protein sequence ID" value="CAG7615766.1"/>
    <property type="molecule type" value="Genomic_DNA"/>
</dbReference>
<evidence type="ECO:0008006" key="3">
    <source>
        <dbReference type="Google" id="ProtNLM"/>
    </source>
</evidence>
<reference evidence="1 2" key="1">
    <citation type="submission" date="2021-06" db="EMBL/GenBank/DDBJ databases">
        <authorList>
            <person name="Criscuolo A."/>
        </authorList>
    </citation>
    <scope>NUCLEOTIDE SEQUENCE [LARGE SCALE GENOMIC DNA]</scope>
    <source>
        <strain evidence="2">CIP 111802</strain>
    </source>
</reference>
<organism evidence="1 2">
    <name type="scientific">Paenibacillus allorhizosphaerae</name>
    <dbReference type="NCBI Taxonomy" id="2849866"/>
    <lineage>
        <taxon>Bacteria</taxon>
        <taxon>Bacillati</taxon>
        <taxon>Bacillota</taxon>
        <taxon>Bacilli</taxon>
        <taxon>Bacillales</taxon>
        <taxon>Paenibacillaceae</taxon>
        <taxon>Paenibacillus</taxon>
    </lineage>
</organism>
<proteinExistence type="predicted"/>
<evidence type="ECO:0000313" key="1">
    <source>
        <dbReference type="EMBL" id="CAG7615766.1"/>
    </source>
</evidence>
<sequence length="778" mass="89335">MPYRMMITDHCLYMKRAYRNEIRASLTNGQYFTVLSLYFTVELHFFCEYAWFILTYRMHGVSRLERYKDCYYSIAESRLTIGNDGIERSWELAGGILYTKSILHKRSSDEWIRPDANLPMFRLPIELSGEQPQVEVTSRLDDDAGIGKEHMIVSLVLTYVSHKIRMDTRIYPGTAIMRHTIGVKTVRVNVHAADQGNDTGMNGDRIEEQYRKTVHDGNQAAPVQLDANSKPKNAPPGDHIDALAIDEMHCSWVAVALRDRTDTNNNVVSEDSGLLYPNERKWLEGNLLRLKKTMSDSGLLWLKESPTRFGQLHYGEGDYRMMGKQLYMAGTGLRPEELRSDEYVYTYGSVVGLFQGGDYDAFSLLHQYHQCLREWKSDRDCFIMSNTWGDRSRDGRVGEAFVRSELPVAAALGITHYQIDDGWQQGITSNSVEPGGTWGDYYSRDGNFWSVHPQRFPNGLEPVVAMADEYGIQLGLWFSPDSSQDGAHWERDADQLLDLYRRYGICYFKLDGIEIRSKRGERNLLNMMRKVVRETSGAVYFNQDTTSGMRLGYYGQTQYGGLFLENRYTDWTNYYPHWTLRNFWMLSKYVPAQKLQIEFLNVERNTERYKDDPLAPSRCGIAYAFAVTMFANPLAWMEVTGLNEANRQLLSAHIRAYRNVQAHLHSGHIVPIGEEPSGTSWTGFQSIVNDKEGYVLVLREWNGREEGRFKLRNVSATRLEMQCIISSQHMEASFAAEGEVLEHEKDRIMSIDGSHGDIACKLNQPFAFALYHYSIADA</sequence>
<protein>
    <recommendedName>
        <fullName evidence="3">Alpha-galactosidase</fullName>
    </recommendedName>
</protein>
<gene>
    <name evidence="1" type="ORF">PAECIP111802_00209</name>
</gene>
<accession>A0ABM8VAR7</accession>
<name>A0ABM8VAR7_9BACL</name>